<dbReference type="InterPro" id="IPR006551">
    <property type="entry name" value="Polynucleotide_phosphatase"/>
</dbReference>
<dbReference type="Pfam" id="PF08645">
    <property type="entry name" value="PNK3P"/>
    <property type="match status" value="1"/>
</dbReference>
<dbReference type="InterPro" id="IPR036412">
    <property type="entry name" value="HAD-like_sf"/>
</dbReference>
<evidence type="ECO:0000313" key="3">
    <source>
        <dbReference type="Proteomes" id="UP000799424"/>
    </source>
</evidence>
<dbReference type="GO" id="GO:0003690">
    <property type="term" value="F:double-stranded DNA binding"/>
    <property type="evidence" value="ECO:0007669"/>
    <property type="project" value="TreeGrafter"/>
</dbReference>
<dbReference type="InterPro" id="IPR006549">
    <property type="entry name" value="HAD-SF_hydro_IIIA"/>
</dbReference>
<dbReference type="FunFam" id="3.40.50.300:FF:002548">
    <property type="entry name" value="DNA kinase/phosphatase Pnk1"/>
    <property type="match status" value="1"/>
</dbReference>
<dbReference type="Pfam" id="PF13671">
    <property type="entry name" value="AAA_33"/>
    <property type="match status" value="2"/>
</dbReference>
<dbReference type="Proteomes" id="UP000799424">
    <property type="component" value="Unassembled WGS sequence"/>
</dbReference>
<dbReference type="GO" id="GO:0046404">
    <property type="term" value="F:ATP-dependent polydeoxyribonucleotide 5'-hydroxyl-kinase activity"/>
    <property type="evidence" value="ECO:0007669"/>
    <property type="project" value="TreeGrafter"/>
</dbReference>
<dbReference type="InterPro" id="IPR013954">
    <property type="entry name" value="PNK3P"/>
</dbReference>
<accession>A0A6A7AKP7</accession>
<dbReference type="NCBIfam" id="TIGR01664">
    <property type="entry name" value="DNA-3'-Pase"/>
    <property type="match status" value="1"/>
</dbReference>
<dbReference type="NCBIfam" id="TIGR01662">
    <property type="entry name" value="HAD-SF-IIIA"/>
    <property type="match status" value="1"/>
</dbReference>
<dbReference type="FunFam" id="3.40.50.1000:FF:000078">
    <property type="entry name" value="Bifunctional polynucleotide phosphatase/kinase"/>
    <property type="match status" value="1"/>
</dbReference>
<proteinExistence type="predicted"/>
<dbReference type="EMBL" id="MU006216">
    <property type="protein sequence ID" value="KAF2833830.1"/>
    <property type="molecule type" value="Genomic_DNA"/>
</dbReference>
<keyword evidence="2" id="KW-0418">Kinase</keyword>
<dbReference type="GO" id="GO:0046403">
    <property type="term" value="F:polynucleotide 3'-phosphatase activity"/>
    <property type="evidence" value="ECO:0007669"/>
    <property type="project" value="TreeGrafter"/>
</dbReference>
<dbReference type="PANTHER" id="PTHR12083">
    <property type="entry name" value="BIFUNCTIONAL POLYNUCLEOTIDE PHOSPHATASE/KINASE"/>
    <property type="match status" value="1"/>
</dbReference>
<dbReference type="Gene3D" id="3.40.50.300">
    <property type="entry name" value="P-loop containing nucleotide triphosphate hydrolases"/>
    <property type="match status" value="1"/>
</dbReference>
<evidence type="ECO:0000256" key="1">
    <source>
        <dbReference type="SAM" id="MobiDB-lite"/>
    </source>
</evidence>
<dbReference type="AlphaFoldDB" id="A0A6A7AKP7"/>
<feature type="region of interest" description="Disordered" evidence="1">
    <location>
        <begin position="1"/>
        <end position="37"/>
    </location>
</feature>
<dbReference type="OrthoDB" id="19045at2759"/>
<dbReference type="PANTHER" id="PTHR12083:SF9">
    <property type="entry name" value="BIFUNCTIONAL POLYNUCLEOTIDE PHOSPHATASE_KINASE"/>
    <property type="match status" value="1"/>
</dbReference>
<dbReference type="InterPro" id="IPR023214">
    <property type="entry name" value="HAD_sf"/>
</dbReference>
<dbReference type="GO" id="GO:0006281">
    <property type="term" value="P:DNA repair"/>
    <property type="evidence" value="ECO:0007669"/>
    <property type="project" value="TreeGrafter"/>
</dbReference>
<keyword evidence="3" id="KW-1185">Reference proteome</keyword>
<keyword evidence="2" id="KW-0808">Transferase</keyword>
<dbReference type="SUPFAM" id="SSF56784">
    <property type="entry name" value="HAD-like"/>
    <property type="match status" value="1"/>
</dbReference>
<sequence length="450" mass="50163">MVERPNLQKRPSSNDRGVSPPPSKRKQQSTTTSKAVASFFTPLSKKEPEKMTWRIVNNSLLVGRYAPSIGQPAAKASARIAAFDFDSTLITSASGKVFSRDATDWKWWHRSVPGALKELHEKGYLVAIVSNQGGISLKSDPKTVKSDQKRLADFKTKLSAVLTQLDMPISVYAATSRDHYRKPRTGMWAELLDDHDLDAASSVDLENSFFVGDAGGREATSGGVKDHSCVDRDFAANVGVAFHTPEEYFLHEKPRPFTRDFDPTVYIDELELVEKPTSALPTITKPETTDIVLLCGSPGSGKSSFYWRHLQPLGYGRVNQDTLKTREKCIKATNAFIDEGTSVVVDNTNADPETRAAWIKLAQKLNVPIRCVLFTASVKLCEHNDTVRALNPGPESNPESRSILPKLAFTGFASRYREPKLSEGFTQIIMNDFQFEGSNERKKLWSRYWI</sequence>
<reference evidence="2" key="1">
    <citation type="journal article" date="2020" name="Stud. Mycol.">
        <title>101 Dothideomycetes genomes: a test case for predicting lifestyles and emergence of pathogens.</title>
        <authorList>
            <person name="Haridas S."/>
            <person name="Albert R."/>
            <person name="Binder M."/>
            <person name="Bloem J."/>
            <person name="Labutti K."/>
            <person name="Salamov A."/>
            <person name="Andreopoulos B."/>
            <person name="Baker S."/>
            <person name="Barry K."/>
            <person name="Bills G."/>
            <person name="Bluhm B."/>
            <person name="Cannon C."/>
            <person name="Castanera R."/>
            <person name="Culley D."/>
            <person name="Daum C."/>
            <person name="Ezra D."/>
            <person name="Gonzalez J."/>
            <person name="Henrissat B."/>
            <person name="Kuo A."/>
            <person name="Liang C."/>
            <person name="Lipzen A."/>
            <person name="Lutzoni F."/>
            <person name="Magnuson J."/>
            <person name="Mondo S."/>
            <person name="Nolan M."/>
            <person name="Ohm R."/>
            <person name="Pangilinan J."/>
            <person name="Park H.-J."/>
            <person name="Ramirez L."/>
            <person name="Alfaro M."/>
            <person name="Sun H."/>
            <person name="Tritt A."/>
            <person name="Yoshinaga Y."/>
            <person name="Zwiers L.-H."/>
            <person name="Turgeon B."/>
            <person name="Goodwin S."/>
            <person name="Spatafora J."/>
            <person name="Crous P."/>
            <person name="Grigoriev I."/>
        </authorList>
    </citation>
    <scope>NUCLEOTIDE SEQUENCE</scope>
    <source>
        <strain evidence="2">CBS 113818</strain>
    </source>
</reference>
<dbReference type="SUPFAM" id="SSF52540">
    <property type="entry name" value="P-loop containing nucleoside triphosphate hydrolases"/>
    <property type="match status" value="1"/>
</dbReference>
<gene>
    <name evidence="2" type="ORF">CC86DRAFT_365621</name>
</gene>
<organism evidence="2 3">
    <name type="scientific">Ophiobolus disseminans</name>
    <dbReference type="NCBI Taxonomy" id="1469910"/>
    <lineage>
        <taxon>Eukaryota</taxon>
        <taxon>Fungi</taxon>
        <taxon>Dikarya</taxon>
        <taxon>Ascomycota</taxon>
        <taxon>Pezizomycotina</taxon>
        <taxon>Dothideomycetes</taxon>
        <taxon>Pleosporomycetidae</taxon>
        <taxon>Pleosporales</taxon>
        <taxon>Pleosporineae</taxon>
        <taxon>Phaeosphaeriaceae</taxon>
        <taxon>Ophiobolus</taxon>
    </lineage>
</organism>
<dbReference type="InterPro" id="IPR027417">
    <property type="entry name" value="P-loop_NTPase"/>
</dbReference>
<dbReference type="Gene3D" id="3.40.50.1000">
    <property type="entry name" value="HAD superfamily/HAD-like"/>
    <property type="match status" value="1"/>
</dbReference>
<evidence type="ECO:0000313" key="2">
    <source>
        <dbReference type="EMBL" id="KAF2833830.1"/>
    </source>
</evidence>
<name>A0A6A7AKP7_9PLEO</name>
<protein>
    <submittedName>
        <fullName evidence="2">DNA kinase/phosphatase Pnk1</fullName>
    </submittedName>
</protein>